<evidence type="ECO:0000256" key="3">
    <source>
        <dbReference type="ARBA" id="ARBA00022516"/>
    </source>
</evidence>
<dbReference type="HOGENOM" id="CLU_023995_0_1_1"/>
<gene>
    <name evidence="12" type="primary">MOGAT3A</name>
</gene>
<evidence type="ECO:0000256" key="5">
    <source>
        <dbReference type="ARBA" id="ARBA00022692"/>
    </source>
</evidence>
<name>H2ZXY3_LATCH</name>
<evidence type="ECO:0000256" key="4">
    <source>
        <dbReference type="ARBA" id="ARBA00022679"/>
    </source>
</evidence>
<proteinExistence type="inferred from homology"/>
<dbReference type="InterPro" id="IPR007130">
    <property type="entry name" value="DAGAT"/>
</dbReference>
<feature type="transmembrane region" description="Helical" evidence="11">
    <location>
        <begin position="25"/>
        <end position="49"/>
    </location>
</feature>
<dbReference type="OMA" id="WMWLILF"/>
<dbReference type="EMBL" id="AFYH01264659">
    <property type="status" value="NOT_ANNOTATED_CDS"/>
    <property type="molecule type" value="Genomic_DNA"/>
</dbReference>
<keyword evidence="9 11" id="KW-0472">Membrane</keyword>
<comment type="similarity">
    <text evidence="2 11">Belongs to the diacylglycerol acyltransferase family.</text>
</comment>
<dbReference type="EC" id="2.3.1.-" evidence="11"/>
<keyword evidence="7 11" id="KW-1133">Transmembrane helix</keyword>
<keyword evidence="10" id="KW-0012">Acyltransferase</keyword>
<organism evidence="12 13">
    <name type="scientific">Latimeria chalumnae</name>
    <name type="common">Coelacanth</name>
    <dbReference type="NCBI Taxonomy" id="7897"/>
    <lineage>
        <taxon>Eukaryota</taxon>
        <taxon>Metazoa</taxon>
        <taxon>Chordata</taxon>
        <taxon>Craniata</taxon>
        <taxon>Vertebrata</taxon>
        <taxon>Euteleostomi</taxon>
        <taxon>Coelacanthiformes</taxon>
        <taxon>Coelacanthidae</taxon>
        <taxon>Latimeria</taxon>
    </lineage>
</organism>
<evidence type="ECO:0000256" key="7">
    <source>
        <dbReference type="ARBA" id="ARBA00022989"/>
    </source>
</evidence>
<keyword evidence="6 11" id="KW-0256">Endoplasmic reticulum</keyword>
<keyword evidence="8" id="KW-0443">Lipid metabolism</keyword>
<reference evidence="12" key="2">
    <citation type="submission" date="2025-08" db="UniProtKB">
        <authorList>
            <consortium name="Ensembl"/>
        </authorList>
    </citation>
    <scope>IDENTIFICATION</scope>
</reference>
<keyword evidence="4 11" id="KW-0808">Transferase</keyword>
<dbReference type="CDD" id="cd07987">
    <property type="entry name" value="LPLAT_MGAT-like"/>
    <property type="match status" value="1"/>
</dbReference>
<dbReference type="AlphaFoldDB" id="H2ZXY3"/>
<dbReference type="PANTHER" id="PTHR12317:SF78">
    <property type="entry name" value="ACYLTRANSFERASE"/>
    <property type="match status" value="1"/>
</dbReference>
<dbReference type="InParanoid" id="H2ZXY3"/>
<reference evidence="13" key="1">
    <citation type="submission" date="2011-08" db="EMBL/GenBank/DDBJ databases">
        <title>The draft genome of Latimeria chalumnae.</title>
        <authorList>
            <person name="Di Palma F."/>
            <person name="Alfoldi J."/>
            <person name="Johnson J."/>
            <person name="Berlin A."/>
            <person name="Gnerre S."/>
            <person name="Jaffe D."/>
            <person name="MacCallum I."/>
            <person name="Young S."/>
            <person name="Walker B.J."/>
            <person name="Lander E."/>
            <person name="Lindblad-Toh K."/>
        </authorList>
    </citation>
    <scope>NUCLEOTIDE SEQUENCE [LARGE SCALE GENOMIC DNA]</scope>
    <source>
        <strain evidence="13">Wild caught</strain>
    </source>
</reference>
<dbReference type="PANTHER" id="PTHR12317">
    <property type="entry name" value="DIACYLGLYCEROL O-ACYLTRANSFERASE"/>
    <property type="match status" value="1"/>
</dbReference>
<dbReference type="STRING" id="7897.ENSLACP00000002254"/>
<evidence type="ECO:0000256" key="6">
    <source>
        <dbReference type="ARBA" id="ARBA00022824"/>
    </source>
</evidence>
<keyword evidence="13" id="KW-1185">Reference proteome</keyword>
<dbReference type="FunCoup" id="H2ZXY3">
    <property type="interactions" value="309"/>
</dbReference>
<dbReference type="eggNOG" id="KOG0831">
    <property type="taxonomic scope" value="Eukaryota"/>
</dbReference>
<evidence type="ECO:0000256" key="8">
    <source>
        <dbReference type="ARBA" id="ARBA00023098"/>
    </source>
</evidence>
<evidence type="ECO:0000256" key="2">
    <source>
        <dbReference type="ARBA" id="ARBA00005420"/>
    </source>
</evidence>
<dbReference type="GO" id="GO:0005789">
    <property type="term" value="C:endoplasmic reticulum membrane"/>
    <property type="evidence" value="ECO:0007669"/>
    <property type="project" value="UniProtKB-SubCell"/>
</dbReference>
<evidence type="ECO:0000313" key="13">
    <source>
        <dbReference type="Proteomes" id="UP000008672"/>
    </source>
</evidence>
<evidence type="ECO:0000313" key="12">
    <source>
        <dbReference type="Ensembl" id="ENSLACP00000002254.1"/>
    </source>
</evidence>
<sequence length="324" mass="36308">HRSEGVLFLDGLSPFSLSFSAQCCLVLYILLLLSSYWYLAILYAGWLFLDRDTPVRGGRRSAWVRNWTVWKHFRDYFPITLVKTVDLDPNQNYLFGFHPHGVLVAGGFGNFCTEATGFSKLFPGITPYLLLLPFWFRVPFFREYAMSGGLVSSDKASGNHILSQKGGGHAAVIAIGGAPESLDAHPGALTLQVLNRKGFIKLALKHGAQLVPVFSFGENELFNQVANPQGSLLRRIQDRLQSVLGVAFPLAHARGVFQYSFGLLPFRKPIFTVVGKPIPIVQNLNPSKEEIEQLHKTYVEQLTKLFEEHKVEYGIAEDKHLTFI</sequence>
<evidence type="ECO:0000256" key="11">
    <source>
        <dbReference type="RuleBase" id="RU367023"/>
    </source>
</evidence>
<keyword evidence="3" id="KW-0444">Lipid biosynthesis</keyword>
<protein>
    <recommendedName>
        <fullName evidence="11">Acyltransferase</fullName>
        <ecNumber evidence="11">2.3.1.-</ecNumber>
    </recommendedName>
</protein>
<dbReference type="Bgee" id="ENSLACG00000002012">
    <property type="expression patterns" value="Expressed in pelvic fin and 5 other cell types or tissues"/>
</dbReference>
<reference evidence="12" key="3">
    <citation type="submission" date="2025-09" db="UniProtKB">
        <authorList>
            <consortium name="Ensembl"/>
        </authorList>
    </citation>
    <scope>IDENTIFICATION</scope>
</reference>
<dbReference type="Pfam" id="PF03982">
    <property type="entry name" value="DAGAT"/>
    <property type="match status" value="1"/>
</dbReference>
<evidence type="ECO:0000256" key="10">
    <source>
        <dbReference type="ARBA" id="ARBA00023315"/>
    </source>
</evidence>
<dbReference type="Ensembl" id="ENSLACT00000002272.1">
    <property type="protein sequence ID" value="ENSLACP00000002254.1"/>
    <property type="gene ID" value="ENSLACG00000002012.1"/>
</dbReference>
<keyword evidence="5 11" id="KW-0812">Transmembrane</keyword>
<comment type="caution">
    <text evidence="11">Lacks conserved residue(s) required for the propagation of feature annotation.</text>
</comment>
<evidence type="ECO:0000256" key="9">
    <source>
        <dbReference type="ARBA" id="ARBA00023136"/>
    </source>
</evidence>
<dbReference type="GeneTree" id="ENSGT01030000234582"/>
<dbReference type="GO" id="GO:0004144">
    <property type="term" value="F:diacylglycerol O-acyltransferase activity"/>
    <property type="evidence" value="ECO:0007669"/>
    <property type="project" value="TreeGrafter"/>
</dbReference>
<accession>H2ZXY3</accession>
<dbReference type="GO" id="GO:0019432">
    <property type="term" value="P:triglyceride biosynthetic process"/>
    <property type="evidence" value="ECO:0007669"/>
    <property type="project" value="TreeGrafter"/>
</dbReference>
<evidence type="ECO:0000256" key="1">
    <source>
        <dbReference type="ARBA" id="ARBA00004477"/>
    </source>
</evidence>
<dbReference type="EMBL" id="AFYH01264660">
    <property type="status" value="NOT_ANNOTATED_CDS"/>
    <property type="molecule type" value="Genomic_DNA"/>
</dbReference>
<dbReference type="Proteomes" id="UP000008672">
    <property type="component" value="Unassembled WGS sequence"/>
</dbReference>
<comment type="subcellular location">
    <subcellularLocation>
        <location evidence="1 11">Endoplasmic reticulum membrane</location>
        <topology evidence="1 11">Multi-pass membrane protein</topology>
    </subcellularLocation>
</comment>